<keyword evidence="4 7" id="KW-0812">Transmembrane</keyword>
<sequence length="401" mass="43073">MPEYSYVARSQGGKIQRGQMAAESLAALRSILESQGERLISAKSQEPPANLLPFRNPLDRLPARSITVEVALEQVAVMLESGLGILQALGTAAEQTTSQSMRTILQKVSEEIQEGDSLAEAMQRHKCFPLIAVQLARVGETTGNLDIVLRRAAEQMAARRENMSAVRTAVAYPAFVGIAAIGVAGYLVVFVIPELEKFLSSIGRRLPAITQSLLNLSIWIRTNGITVAILLVAVTIAMTLTYRVPKARVIVDRWLLRIPVMGKVLRLAGTVTFASSLGVMLRSGITVLEALRTVEGLHGNTHLASRVAVAREVVMEGGALAPPLAQKHGYMPMLSSMVAVGENTGQLDEVLARVTEFHEAQLQAAIKKLSALIEPLTIVVVGGIVGYVYLAFFMALFAAGG</sequence>
<dbReference type="Proteomes" id="UP001239462">
    <property type="component" value="Unassembled WGS sequence"/>
</dbReference>
<dbReference type="PANTHER" id="PTHR30012:SF0">
    <property type="entry name" value="TYPE II SECRETION SYSTEM PROTEIN F-RELATED"/>
    <property type="match status" value="1"/>
</dbReference>
<dbReference type="Gene3D" id="1.20.81.30">
    <property type="entry name" value="Type II secretion system (T2SS), domain F"/>
    <property type="match status" value="2"/>
</dbReference>
<dbReference type="InterPro" id="IPR003004">
    <property type="entry name" value="GspF/PilC"/>
</dbReference>
<feature type="transmembrane region" description="Helical" evidence="7">
    <location>
        <begin position="224"/>
        <end position="244"/>
    </location>
</feature>
<dbReference type="InterPro" id="IPR018076">
    <property type="entry name" value="T2SS_GspF_dom"/>
</dbReference>
<evidence type="ECO:0000256" key="3">
    <source>
        <dbReference type="ARBA" id="ARBA00022475"/>
    </source>
</evidence>
<accession>A0ABT7PBP0</accession>
<comment type="subcellular location">
    <subcellularLocation>
        <location evidence="1">Cell membrane</location>
        <topology evidence="1">Multi-pass membrane protein</topology>
    </subcellularLocation>
</comment>
<comment type="similarity">
    <text evidence="2">Belongs to the GSP F family.</text>
</comment>
<evidence type="ECO:0000256" key="5">
    <source>
        <dbReference type="ARBA" id="ARBA00022989"/>
    </source>
</evidence>
<dbReference type="PRINTS" id="PR00812">
    <property type="entry name" value="BCTERIALGSPF"/>
</dbReference>
<gene>
    <name evidence="9" type="ORF">QTN89_00615</name>
</gene>
<reference evidence="9 10" key="1">
    <citation type="submission" date="2023-06" db="EMBL/GenBank/DDBJ databases">
        <title>Roseiconus lacunae JC819 isolated from Gulf of Mannar region, Tamil Nadu.</title>
        <authorList>
            <person name="Pk S."/>
            <person name="Ch S."/>
            <person name="Ch V.R."/>
        </authorList>
    </citation>
    <scope>NUCLEOTIDE SEQUENCE [LARGE SCALE GENOMIC DNA]</scope>
    <source>
        <strain evidence="9 10">JC819</strain>
    </source>
</reference>
<evidence type="ECO:0000313" key="10">
    <source>
        <dbReference type="Proteomes" id="UP001239462"/>
    </source>
</evidence>
<keyword evidence="10" id="KW-1185">Reference proteome</keyword>
<evidence type="ECO:0000256" key="1">
    <source>
        <dbReference type="ARBA" id="ARBA00004651"/>
    </source>
</evidence>
<evidence type="ECO:0000313" key="9">
    <source>
        <dbReference type="EMBL" id="MDM4013910.1"/>
    </source>
</evidence>
<dbReference type="PANTHER" id="PTHR30012">
    <property type="entry name" value="GENERAL SECRETION PATHWAY PROTEIN"/>
    <property type="match status" value="1"/>
</dbReference>
<dbReference type="RefSeq" id="WP_289161625.1">
    <property type="nucleotide sequence ID" value="NZ_CP141221.1"/>
</dbReference>
<dbReference type="InterPro" id="IPR042094">
    <property type="entry name" value="T2SS_GspF_sf"/>
</dbReference>
<keyword evidence="6 7" id="KW-0472">Membrane</keyword>
<feature type="transmembrane region" description="Helical" evidence="7">
    <location>
        <begin position="169"/>
        <end position="192"/>
    </location>
</feature>
<organism evidence="9 10">
    <name type="scientific">Roseiconus lacunae</name>
    <dbReference type="NCBI Taxonomy" id="2605694"/>
    <lineage>
        <taxon>Bacteria</taxon>
        <taxon>Pseudomonadati</taxon>
        <taxon>Planctomycetota</taxon>
        <taxon>Planctomycetia</taxon>
        <taxon>Pirellulales</taxon>
        <taxon>Pirellulaceae</taxon>
        <taxon>Roseiconus</taxon>
    </lineage>
</organism>
<evidence type="ECO:0000256" key="6">
    <source>
        <dbReference type="ARBA" id="ARBA00023136"/>
    </source>
</evidence>
<comment type="caution">
    <text evidence="9">The sequence shown here is derived from an EMBL/GenBank/DDBJ whole genome shotgun (WGS) entry which is preliminary data.</text>
</comment>
<keyword evidence="5 7" id="KW-1133">Transmembrane helix</keyword>
<evidence type="ECO:0000256" key="4">
    <source>
        <dbReference type="ARBA" id="ARBA00022692"/>
    </source>
</evidence>
<feature type="domain" description="Type II secretion system protein GspF" evidence="8">
    <location>
        <begin position="72"/>
        <end position="193"/>
    </location>
</feature>
<evidence type="ECO:0000256" key="7">
    <source>
        <dbReference type="SAM" id="Phobius"/>
    </source>
</evidence>
<evidence type="ECO:0000259" key="8">
    <source>
        <dbReference type="Pfam" id="PF00482"/>
    </source>
</evidence>
<feature type="transmembrane region" description="Helical" evidence="7">
    <location>
        <begin position="376"/>
        <end position="399"/>
    </location>
</feature>
<protein>
    <submittedName>
        <fullName evidence="9">Type II secretion system F family protein</fullName>
    </submittedName>
</protein>
<dbReference type="Pfam" id="PF00482">
    <property type="entry name" value="T2SSF"/>
    <property type="match status" value="2"/>
</dbReference>
<dbReference type="EMBL" id="JASZZN010000001">
    <property type="protein sequence ID" value="MDM4013910.1"/>
    <property type="molecule type" value="Genomic_DNA"/>
</dbReference>
<proteinExistence type="inferred from homology"/>
<keyword evidence="3" id="KW-1003">Cell membrane</keyword>
<feature type="domain" description="Type II secretion system protein GspF" evidence="8">
    <location>
        <begin position="273"/>
        <end position="394"/>
    </location>
</feature>
<evidence type="ECO:0000256" key="2">
    <source>
        <dbReference type="ARBA" id="ARBA00005745"/>
    </source>
</evidence>
<name>A0ABT7PBP0_9BACT</name>